<keyword evidence="4" id="KW-1185">Reference proteome</keyword>
<accession>A0ABU5I7Q8</accession>
<sequence>MPRKLPALTPDTAPFWQGGAQGELLIHHCTGCQRFFHPPAPVCPRCGSLDVAPRAVSGRARVLTFTVNHQAWSSELTQPYVVAIVGLDEQDDLRLLTNIVGCNPAQVAIGMPVRVTFEPQEDVWIPLFERAA</sequence>
<dbReference type="Proteomes" id="UP001293718">
    <property type="component" value="Unassembled WGS sequence"/>
</dbReference>
<feature type="domain" description="ChsH2 rubredoxin-like zinc ribbon" evidence="2">
    <location>
        <begin position="16"/>
        <end position="51"/>
    </location>
</feature>
<dbReference type="SUPFAM" id="SSF50249">
    <property type="entry name" value="Nucleic acid-binding proteins"/>
    <property type="match status" value="1"/>
</dbReference>
<dbReference type="Pfam" id="PF12172">
    <property type="entry name" value="zf-ChsH2"/>
    <property type="match status" value="1"/>
</dbReference>
<protein>
    <submittedName>
        <fullName evidence="3">Zn-ribbon domain-containing OB-fold protein</fullName>
    </submittedName>
</protein>
<dbReference type="InterPro" id="IPR022002">
    <property type="entry name" value="ChsH2_Znr"/>
</dbReference>
<geneLocation type="plasmid" evidence="3">
    <name>unnamed</name>
</geneLocation>
<dbReference type="RefSeq" id="WP_322464191.1">
    <property type="nucleotide sequence ID" value="NZ_JAXOJX010000001.1"/>
</dbReference>
<dbReference type="InterPro" id="IPR052513">
    <property type="entry name" value="Thioester_dehydratase-like"/>
</dbReference>
<organism evidence="3 4">
    <name type="scientific">Azohydromonas lata</name>
    <dbReference type="NCBI Taxonomy" id="45677"/>
    <lineage>
        <taxon>Bacteria</taxon>
        <taxon>Pseudomonadati</taxon>
        <taxon>Pseudomonadota</taxon>
        <taxon>Betaproteobacteria</taxon>
        <taxon>Burkholderiales</taxon>
        <taxon>Sphaerotilaceae</taxon>
        <taxon>Azohydromonas</taxon>
    </lineage>
</organism>
<dbReference type="PANTHER" id="PTHR34075:SF5">
    <property type="entry name" value="BLR3430 PROTEIN"/>
    <property type="match status" value="1"/>
</dbReference>
<comment type="caution">
    <text evidence="3">The sequence shown here is derived from an EMBL/GenBank/DDBJ whole genome shotgun (WGS) entry which is preliminary data.</text>
</comment>
<gene>
    <name evidence="3" type="ORF">SM757_00965</name>
</gene>
<dbReference type="InterPro" id="IPR002878">
    <property type="entry name" value="ChsH2_C"/>
</dbReference>
<keyword evidence="3" id="KW-0614">Plasmid</keyword>
<reference evidence="3 4" key="1">
    <citation type="submission" date="2023-11" db="EMBL/GenBank/DDBJ databases">
        <title>Draft genome of Azohydromonas lata strain H1 (DSM1123), a polyhydroxyalkanoate producer.</title>
        <authorList>
            <person name="Traversa D."/>
            <person name="D'Addabbo P."/>
            <person name="Pazzani C."/>
            <person name="Manzari C."/>
            <person name="Chiara M."/>
            <person name="Scrascia M."/>
        </authorList>
    </citation>
    <scope>NUCLEOTIDE SEQUENCE [LARGE SCALE GENOMIC DNA]</scope>
    <source>
        <strain evidence="3 4">H1</strain>
        <plasmid evidence="3">unnamed</plasmid>
    </source>
</reference>
<dbReference type="Pfam" id="PF01796">
    <property type="entry name" value="OB_ChsH2_C"/>
    <property type="match status" value="1"/>
</dbReference>
<dbReference type="InterPro" id="IPR012340">
    <property type="entry name" value="NA-bd_OB-fold"/>
</dbReference>
<proteinExistence type="predicted"/>
<evidence type="ECO:0000313" key="4">
    <source>
        <dbReference type="Proteomes" id="UP001293718"/>
    </source>
</evidence>
<name>A0ABU5I7Q8_9BURK</name>
<dbReference type="PANTHER" id="PTHR34075">
    <property type="entry name" value="BLR3430 PROTEIN"/>
    <property type="match status" value="1"/>
</dbReference>
<dbReference type="EMBL" id="JAXOJX010000001">
    <property type="protein sequence ID" value="MDZ5455134.1"/>
    <property type="molecule type" value="Genomic_DNA"/>
</dbReference>
<feature type="domain" description="ChsH2 C-terminal OB-fold" evidence="1">
    <location>
        <begin position="54"/>
        <end position="118"/>
    </location>
</feature>
<evidence type="ECO:0000259" key="2">
    <source>
        <dbReference type="Pfam" id="PF12172"/>
    </source>
</evidence>
<dbReference type="Gene3D" id="6.10.30.10">
    <property type="match status" value="1"/>
</dbReference>
<evidence type="ECO:0000259" key="1">
    <source>
        <dbReference type="Pfam" id="PF01796"/>
    </source>
</evidence>
<evidence type="ECO:0000313" key="3">
    <source>
        <dbReference type="EMBL" id="MDZ5455134.1"/>
    </source>
</evidence>